<sequence>MSSSHNSKSSANQEKSAMKKPGQLELIEPPPPEEKPGKKIAFFKTMFTKLGVRGPESKFPDNFVKLHQDCMKYYIKLEFLHSMIMRTGQENPDFINAHETSVVQAPPKEDPYEIVMSAIPELISWKGEDEKGKETFELAHSIYPYMQQPMQKMAYYHRTMQAKFTDATADIRNYIYETWPKFLKEYEHFEKEHKKLDASRAVRDLKPSEKHDREYSLMKQSFMAKMQEMMNKMEALKMERDKHASEVMDLLRILQTFHCACEKFCFNFVLAHKSAYGYKAKDAQTVEKK</sequence>
<accession>A0A811LUL5</accession>
<evidence type="ECO:0000313" key="3">
    <source>
        <dbReference type="EMBL" id="CAD5230725.1"/>
    </source>
</evidence>
<feature type="region of interest" description="Disordered" evidence="2">
    <location>
        <begin position="1"/>
        <end position="37"/>
    </location>
</feature>
<dbReference type="EMBL" id="CAJFDH010000006">
    <property type="protein sequence ID" value="CAD5230725.1"/>
    <property type="molecule type" value="Genomic_DNA"/>
</dbReference>
<dbReference type="Proteomes" id="UP000783686">
    <property type="component" value="Unassembled WGS sequence"/>
</dbReference>
<organism evidence="3 4">
    <name type="scientific">Bursaphelenchus okinawaensis</name>
    <dbReference type="NCBI Taxonomy" id="465554"/>
    <lineage>
        <taxon>Eukaryota</taxon>
        <taxon>Metazoa</taxon>
        <taxon>Ecdysozoa</taxon>
        <taxon>Nematoda</taxon>
        <taxon>Chromadorea</taxon>
        <taxon>Rhabditida</taxon>
        <taxon>Tylenchina</taxon>
        <taxon>Tylenchomorpha</taxon>
        <taxon>Aphelenchoidea</taxon>
        <taxon>Aphelenchoididae</taxon>
        <taxon>Bursaphelenchus</taxon>
    </lineage>
</organism>
<feature type="compositionally biased region" description="Low complexity" evidence="2">
    <location>
        <begin position="1"/>
        <end position="10"/>
    </location>
</feature>
<evidence type="ECO:0000313" key="4">
    <source>
        <dbReference type="Proteomes" id="UP000614601"/>
    </source>
</evidence>
<gene>
    <name evidence="3" type="ORF">BOKJ2_LOCUS14285</name>
</gene>
<comment type="caution">
    <text evidence="3">The sequence shown here is derived from an EMBL/GenBank/DDBJ whole genome shotgun (WGS) entry which is preliminary data.</text>
</comment>
<evidence type="ECO:0000256" key="2">
    <source>
        <dbReference type="SAM" id="MobiDB-lite"/>
    </source>
</evidence>
<evidence type="ECO:0008006" key="5">
    <source>
        <dbReference type="Google" id="ProtNLM"/>
    </source>
</evidence>
<dbReference type="EMBL" id="CAJFCW020000006">
    <property type="protein sequence ID" value="CAG9127904.1"/>
    <property type="molecule type" value="Genomic_DNA"/>
</dbReference>
<protein>
    <recommendedName>
        <fullName evidence="5">BAR domain-containing protein</fullName>
    </recommendedName>
</protein>
<name>A0A811LUL5_9BILA</name>
<keyword evidence="1" id="KW-0175">Coiled coil</keyword>
<reference evidence="3" key="1">
    <citation type="submission" date="2020-09" db="EMBL/GenBank/DDBJ databases">
        <authorList>
            <person name="Kikuchi T."/>
        </authorList>
    </citation>
    <scope>NUCLEOTIDE SEQUENCE</scope>
    <source>
        <strain evidence="3">SH1</strain>
    </source>
</reference>
<feature type="coiled-coil region" evidence="1">
    <location>
        <begin position="219"/>
        <end position="246"/>
    </location>
</feature>
<dbReference type="Proteomes" id="UP000614601">
    <property type="component" value="Unassembled WGS sequence"/>
</dbReference>
<keyword evidence="4" id="KW-1185">Reference proteome</keyword>
<evidence type="ECO:0000256" key="1">
    <source>
        <dbReference type="SAM" id="Coils"/>
    </source>
</evidence>
<proteinExistence type="predicted"/>
<dbReference type="AlphaFoldDB" id="A0A811LUL5"/>